<keyword evidence="2" id="KW-1185">Reference proteome</keyword>
<organism evidence="1 2">
    <name type="scientific">Nonomuraea spiralis</name>
    <dbReference type="NCBI Taxonomy" id="46182"/>
    <lineage>
        <taxon>Bacteria</taxon>
        <taxon>Bacillati</taxon>
        <taxon>Actinomycetota</taxon>
        <taxon>Actinomycetes</taxon>
        <taxon>Streptosporangiales</taxon>
        <taxon>Streptosporangiaceae</taxon>
        <taxon>Nonomuraea</taxon>
    </lineage>
</organism>
<sequence length="334" mass="34611">MPRKRRESGTLPRPLAVLAALVLAGATGLAIRMLPAGATPASTPAAAPAPAPPPPRVPVAVPERTGSFMGFVDTAADPGFDLAAESRRTGVTRYALGHLVAGGDGCLPRWAGPPRPGGDPVAAGLGRLRAAGGDAFPVFGGPGGPELAVACTRPGGLATAYRKAAGAFGAGTMGFEVRDAADPAAVLRRARALRALQQERPLRVCFTLRLEPDGLDAADLEMLRATRRAGARVDTVELLAEMEPRTAPSGRLRRLGSAVRAAAGQLARAWALPGEEQVWARLALTPVLARGGDLDESEAGKLSAYAVRHGLAWLSLRGTSPKPDVSRILWRTHS</sequence>
<dbReference type="Proteomes" id="UP001589647">
    <property type="component" value="Unassembled WGS sequence"/>
</dbReference>
<dbReference type="EMBL" id="JBHMEI010000013">
    <property type="protein sequence ID" value="MFB9202910.1"/>
    <property type="molecule type" value="Genomic_DNA"/>
</dbReference>
<proteinExistence type="predicted"/>
<dbReference type="PANTHER" id="PTHR42976:SF1">
    <property type="entry name" value="GH18 DOMAIN-CONTAINING PROTEIN-RELATED"/>
    <property type="match status" value="1"/>
</dbReference>
<name>A0ABV5IG59_9ACTN</name>
<dbReference type="PANTHER" id="PTHR42976">
    <property type="entry name" value="BIFUNCTIONAL CHITINASE/LYSOZYME-RELATED"/>
    <property type="match status" value="1"/>
</dbReference>
<evidence type="ECO:0000313" key="1">
    <source>
        <dbReference type="EMBL" id="MFB9202910.1"/>
    </source>
</evidence>
<accession>A0ABV5IG59</accession>
<comment type="caution">
    <text evidence="1">The sequence shown here is derived from an EMBL/GenBank/DDBJ whole genome shotgun (WGS) entry which is preliminary data.</text>
</comment>
<reference evidence="1 2" key="1">
    <citation type="submission" date="2024-09" db="EMBL/GenBank/DDBJ databases">
        <authorList>
            <person name="Sun Q."/>
            <person name="Mori K."/>
        </authorList>
    </citation>
    <scope>NUCLEOTIDE SEQUENCE [LARGE SCALE GENOMIC DNA]</scope>
    <source>
        <strain evidence="1 2">CCM 3426</strain>
    </source>
</reference>
<dbReference type="Gene3D" id="3.20.20.80">
    <property type="entry name" value="Glycosidases"/>
    <property type="match status" value="1"/>
</dbReference>
<protein>
    <submittedName>
        <fullName evidence="1">Uncharacterized protein</fullName>
    </submittedName>
</protein>
<dbReference type="RefSeq" id="WP_189646097.1">
    <property type="nucleotide sequence ID" value="NZ_BMRC01000002.1"/>
</dbReference>
<gene>
    <name evidence="1" type="ORF">ACFFV7_17060</name>
</gene>
<dbReference type="InterPro" id="IPR052750">
    <property type="entry name" value="GH18_Chitinase"/>
</dbReference>
<evidence type="ECO:0000313" key="2">
    <source>
        <dbReference type="Proteomes" id="UP001589647"/>
    </source>
</evidence>